<dbReference type="AlphaFoldDB" id="A0A1H5QK94"/>
<protein>
    <submittedName>
        <fullName evidence="2">Lipocalin-like domain-containing protein</fullName>
    </submittedName>
</protein>
<dbReference type="InterPro" id="IPR024311">
    <property type="entry name" value="Lipocalin-like"/>
</dbReference>
<proteinExistence type="predicted"/>
<evidence type="ECO:0000259" key="1">
    <source>
        <dbReference type="Pfam" id="PF13924"/>
    </source>
</evidence>
<gene>
    <name evidence="2" type="ORF">SAMN05421837_103382</name>
</gene>
<reference evidence="3" key="1">
    <citation type="submission" date="2016-10" db="EMBL/GenBank/DDBJ databases">
        <authorList>
            <person name="Varghese N."/>
            <person name="Submissions S."/>
        </authorList>
    </citation>
    <scope>NUCLEOTIDE SEQUENCE [LARGE SCALE GENOMIC DNA]</scope>
    <source>
        <strain evidence="3">DSM 44654</strain>
    </source>
</reference>
<dbReference type="Pfam" id="PF13924">
    <property type="entry name" value="Lipocalin_5"/>
    <property type="match status" value="1"/>
</dbReference>
<dbReference type="STRING" id="218821.SAMN05421837_103382"/>
<dbReference type="OrthoDB" id="118834at2"/>
<evidence type="ECO:0000313" key="3">
    <source>
        <dbReference type="Proteomes" id="UP000198878"/>
    </source>
</evidence>
<evidence type="ECO:0000313" key="2">
    <source>
        <dbReference type="EMBL" id="SEF26540.1"/>
    </source>
</evidence>
<keyword evidence="3" id="KW-1185">Reference proteome</keyword>
<sequence length="130" mass="14617">MTPAPDELVGAWELETFGDPAGPLGPRPAGFLLYLPDGYLSVSMMRASPGEPRFMGYAGRWRIEGDRLVHRIVVSSRADWVGTEQERVAELDGDRLHITTAGPRRRRVVVWRRENGELRGKGTRDVEFGR</sequence>
<organism evidence="2 3">
    <name type="scientific">Amycolatopsis pretoriensis</name>
    <dbReference type="NCBI Taxonomy" id="218821"/>
    <lineage>
        <taxon>Bacteria</taxon>
        <taxon>Bacillati</taxon>
        <taxon>Actinomycetota</taxon>
        <taxon>Actinomycetes</taxon>
        <taxon>Pseudonocardiales</taxon>
        <taxon>Pseudonocardiaceae</taxon>
        <taxon>Amycolatopsis</taxon>
    </lineage>
</organism>
<accession>A0A1H5QK94</accession>
<feature type="domain" description="Lipocalin-like" evidence="1">
    <location>
        <begin position="53"/>
        <end position="99"/>
    </location>
</feature>
<dbReference type="RefSeq" id="WP_086672723.1">
    <property type="nucleotide sequence ID" value="NZ_FNUJ01000003.1"/>
</dbReference>
<dbReference type="EMBL" id="FNUJ01000003">
    <property type="protein sequence ID" value="SEF26540.1"/>
    <property type="molecule type" value="Genomic_DNA"/>
</dbReference>
<dbReference type="Proteomes" id="UP000198878">
    <property type="component" value="Unassembled WGS sequence"/>
</dbReference>
<name>A0A1H5QK94_9PSEU</name>